<evidence type="ECO:0000256" key="1">
    <source>
        <dbReference type="ARBA" id="ARBA00001964"/>
    </source>
</evidence>
<organism evidence="6 7">
    <name type="scientific">Hymenobacter rubripertinctus</name>
    <dbReference type="NCBI Taxonomy" id="2029981"/>
    <lineage>
        <taxon>Bacteria</taxon>
        <taxon>Pseudomonadati</taxon>
        <taxon>Bacteroidota</taxon>
        <taxon>Cytophagia</taxon>
        <taxon>Cytophagales</taxon>
        <taxon>Hymenobacteraceae</taxon>
        <taxon>Hymenobacter</taxon>
    </lineage>
</organism>
<evidence type="ECO:0000256" key="4">
    <source>
        <dbReference type="ARBA" id="ARBA00023052"/>
    </source>
</evidence>
<reference evidence="6 7" key="2">
    <citation type="submission" date="2019-01" db="EMBL/GenBank/DDBJ databases">
        <title>Hymenobacter humicola sp. nov., isolated from soils in Antarctica.</title>
        <authorList>
            <person name="Sedlacek I."/>
            <person name="Holochova P."/>
            <person name="Kralova S."/>
            <person name="Pantucek R."/>
            <person name="Stankova E."/>
            <person name="Vrbovska V."/>
            <person name="Kristofova L."/>
            <person name="Svec P."/>
            <person name="Busse H.-J."/>
        </authorList>
    </citation>
    <scope>NUCLEOTIDE SEQUENCE [LARGE SCALE GENOMIC DNA]</scope>
    <source>
        <strain evidence="6 7">CCM 8852</strain>
    </source>
</reference>
<feature type="domain" description="Transketolase-like pyrimidine-binding" evidence="5">
    <location>
        <begin position="473"/>
        <end position="647"/>
    </location>
</feature>
<dbReference type="SUPFAM" id="SSF52922">
    <property type="entry name" value="TK C-terminal domain-like"/>
    <property type="match status" value="1"/>
</dbReference>
<dbReference type="Pfam" id="PF02780">
    <property type="entry name" value="Transketolase_C"/>
    <property type="match status" value="1"/>
</dbReference>
<evidence type="ECO:0000313" key="7">
    <source>
        <dbReference type="Proteomes" id="UP000284250"/>
    </source>
</evidence>
<dbReference type="InterPro" id="IPR009014">
    <property type="entry name" value="Transketo_C/PFOR_II"/>
</dbReference>
<dbReference type="InterPro" id="IPR001017">
    <property type="entry name" value="DH_E1"/>
</dbReference>
<dbReference type="InterPro" id="IPR033248">
    <property type="entry name" value="Transketolase_C"/>
</dbReference>
<dbReference type="GO" id="GO:0016624">
    <property type="term" value="F:oxidoreductase activity, acting on the aldehyde or oxo group of donors, disulfide as acceptor"/>
    <property type="evidence" value="ECO:0007669"/>
    <property type="project" value="InterPro"/>
</dbReference>
<dbReference type="SUPFAM" id="SSF52518">
    <property type="entry name" value="Thiamin diphosphate-binding fold (THDP-binding)"/>
    <property type="match status" value="2"/>
</dbReference>
<dbReference type="Proteomes" id="UP000284250">
    <property type="component" value="Unassembled WGS sequence"/>
</dbReference>
<dbReference type="Pfam" id="PF02779">
    <property type="entry name" value="Transket_pyr"/>
    <property type="match status" value="1"/>
</dbReference>
<dbReference type="PANTHER" id="PTHR43257">
    <property type="entry name" value="PYRUVATE DEHYDROGENASE E1 COMPONENT BETA SUBUNIT"/>
    <property type="match status" value="1"/>
</dbReference>
<evidence type="ECO:0000256" key="3">
    <source>
        <dbReference type="ARBA" id="ARBA00023002"/>
    </source>
</evidence>
<comment type="function">
    <text evidence="2">E1 component of the 2-oxoglutarate dehydrogenase (OGDH) complex which catalyzes the decarboxylation of 2-oxoglutarate, the first step in the conversion of 2-oxoglutarate to succinyl-CoA and CO(2).</text>
</comment>
<dbReference type="Pfam" id="PF00676">
    <property type="entry name" value="E1_dh"/>
    <property type="match status" value="1"/>
</dbReference>
<reference evidence="6 7" key="1">
    <citation type="submission" date="2018-09" db="EMBL/GenBank/DDBJ databases">
        <authorList>
            <person name="Zeman M."/>
            <person name="Pardy F."/>
        </authorList>
    </citation>
    <scope>NUCLEOTIDE SEQUENCE [LARGE SCALE GENOMIC DNA]</scope>
    <source>
        <strain evidence="6 7">CCM 8852</strain>
    </source>
</reference>
<dbReference type="CDD" id="cd02000">
    <property type="entry name" value="TPP_E1_PDC_ADC_BCADC"/>
    <property type="match status" value="1"/>
</dbReference>
<protein>
    <submittedName>
        <fullName evidence="6">Transketolase</fullName>
    </submittedName>
</protein>
<keyword evidence="4" id="KW-0786">Thiamine pyrophosphate</keyword>
<proteinExistence type="predicted"/>
<dbReference type="SMART" id="SM00861">
    <property type="entry name" value="Transket_pyr"/>
    <property type="match status" value="1"/>
</dbReference>
<name>A0A418QPY0_9BACT</name>
<comment type="caution">
    <text evidence="6">The sequence shown here is derived from an EMBL/GenBank/DDBJ whole genome shotgun (WGS) entry which is preliminary data.</text>
</comment>
<dbReference type="AlphaFoldDB" id="A0A418QPY0"/>
<dbReference type="InterPro" id="IPR005475">
    <property type="entry name" value="Transketolase-like_Pyr-bd"/>
</dbReference>
<dbReference type="PANTHER" id="PTHR43257:SF2">
    <property type="entry name" value="PYRUVATE DEHYDROGENASE E1 COMPONENT SUBUNIT BETA"/>
    <property type="match status" value="1"/>
</dbReference>
<dbReference type="Gene3D" id="3.40.50.920">
    <property type="match status" value="1"/>
</dbReference>
<keyword evidence="3" id="KW-0560">Oxidoreductase</keyword>
<evidence type="ECO:0000259" key="5">
    <source>
        <dbReference type="SMART" id="SM00861"/>
    </source>
</evidence>
<dbReference type="Gene3D" id="3.40.50.970">
    <property type="match status" value="2"/>
</dbReference>
<evidence type="ECO:0000313" key="6">
    <source>
        <dbReference type="EMBL" id="RIY07266.1"/>
    </source>
</evidence>
<keyword evidence="7" id="KW-1185">Reference proteome</keyword>
<dbReference type="EMBL" id="QYCN01000031">
    <property type="protein sequence ID" value="RIY07266.1"/>
    <property type="molecule type" value="Genomic_DNA"/>
</dbReference>
<evidence type="ECO:0000256" key="2">
    <source>
        <dbReference type="ARBA" id="ARBA00003906"/>
    </source>
</evidence>
<dbReference type="RefSeq" id="WP_119657034.1">
    <property type="nucleotide sequence ID" value="NZ_JBHUOI010000012.1"/>
</dbReference>
<dbReference type="InterPro" id="IPR029061">
    <property type="entry name" value="THDP-binding"/>
</dbReference>
<sequence>MFTAETAADVPTRVASFSKEDFLRDYRLGWESRQASLAGRKEVFMGKAKFGIFGDGKEVPQLAMARAFRAGDWRAGYYRDQTFMLAIGELTLQQYFAQLYAHPDVEAEPATAGRAMNGHFGTRHLDEDGQFTNLATSKNSSADISPTGGQMPRLVGLAYASKLYRQNPELHELTQFSTNGNEVAFGTIGNASTSEGMFFEAINAAGVLQIPMLVSVWDDHYGISVPAEYQTTKQNISEILKGFQREGEGQDGFEIYRVKGWDYATLVDTYQQAAEICRTQHVPVLIHVQEVTQPQGHSTSGSHERYKSKDRLSWEEEHDCLRKMREWLLQEGHASEDELTAVENEAKETVKAARTAAWAAFFTPIKQERDEVVHLLNQLVAETGTENKLHELVEPLEHNPTPIRADLVRTVRRALRQVRGTRNHTRRELQNWLEQALADNADRYNSYLFSQSEEAVLNIEEVGVQFASDAAQVDGREVLQACFTANFERDPRIFAIGEDVGRIGDVNQAFAGLQDKFGELRVTDTGIRECTIIGQGIGAAMRGLRPITEIQYLDYLLYAIQILSDDVACLQYRTKGGQKAPLIVRTRGHRLEGIWHSGSPIQMILGAIRGMHLCVPRDMTQAAGFYNTLLRSDEPAIVIECLNGYRLKEKMPQNVGEFTLPLGQPETLKKGTDLTIVTYGSMCRIVLEGARQLAEVGIEVEVIDVQTLLPFDVDHVIVDSLRRTNRVLFADEDVPGGGTAYMMQQVLDEQQAYRFLDSQPRCLAAQAHRPPYGSDGDYFSKPNVEDVFDAVYEIMQEADPKRFPAIY</sequence>
<gene>
    <name evidence="6" type="ORF">D0T11_17140</name>
</gene>
<accession>A0A418QPY0</accession>
<comment type="cofactor">
    <cofactor evidence="1">
        <name>thiamine diphosphate</name>
        <dbReference type="ChEBI" id="CHEBI:58937"/>
    </cofactor>
</comment>
<dbReference type="OrthoDB" id="9769337at2"/>